<name>A0AAN8ZT80_HALRR</name>
<keyword evidence="3" id="KW-1185">Reference proteome</keyword>
<feature type="compositionally biased region" description="Polar residues" evidence="1">
    <location>
        <begin position="8"/>
        <end position="23"/>
    </location>
</feature>
<dbReference type="AlphaFoldDB" id="A0AAN8ZT80"/>
<gene>
    <name evidence="2" type="ORF">SK128_012979</name>
</gene>
<dbReference type="EMBL" id="JAXCGZ010017888">
    <property type="protein sequence ID" value="KAK7067641.1"/>
    <property type="molecule type" value="Genomic_DNA"/>
</dbReference>
<evidence type="ECO:0000313" key="2">
    <source>
        <dbReference type="EMBL" id="KAK7067641.1"/>
    </source>
</evidence>
<evidence type="ECO:0000256" key="1">
    <source>
        <dbReference type="SAM" id="MobiDB-lite"/>
    </source>
</evidence>
<feature type="region of interest" description="Disordered" evidence="1">
    <location>
        <begin position="126"/>
        <end position="145"/>
    </location>
</feature>
<dbReference type="Proteomes" id="UP001381693">
    <property type="component" value="Unassembled WGS sequence"/>
</dbReference>
<organism evidence="2 3">
    <name type="scientific">Halocaridina rubra</name>
    <name type="common">Hawaiian red shrimp</name>
    <dbReference type="NCBI Taxonomy" id="373956"/>
    <lineage>
        <taxon>Eukaryota</taxon>
        <taxon>Metazoa</taxon>
        <taxon>Ecdysozoa</taxon>
        <taxon>Arthropoda</taxon>
        <taxon>Crustacea</taxon>
        <taxon>Multicrustacea</taxon>
        <taxon>Malacostraca</taxon>
        <taxon>Eumalacostraca</taxon>
        <taxon>Eucarida</taxon>
        <taxon>Decapoda</taxon>
        <taxon>Pleocyemata</taxon>
        <taxon>Caridea</taxon>
        <taxon>Atyoidea</taxon>
        <taxon>Atyidae</taxon>
        <taxon>Halocaridina</taxon>
    </lineage>
</organism>
<comment type="caution">
    <text evidence="2">The sequence shown here is derived from an EMBL/GenBank/DDBJ whole genome shotgun (WGS) entry which is preliminary data.</text>
</comment>
<feature type="region of interest" description="Disordered" evidence="1">
    <location>
        <begin position="1"/>
        <end position="47"/>
    </location>
</feature>
<feature type="compositionally biased region" description="Low complexity" evidence="1">
    <location>
        <begin position="127"/>
        <end position="143"/>
    </location>
</feature>
<feature type="non-terminal residue" evidence="2">
    <location>
        <position position="1"/>
    </location>
</feature>
<sequence>DEPGIAGTSGTASKWSSFLSDVNSQEDDASGKIKPNSSKRKLSSVKQDDVDYFGTHKNIQSTYKSQWKKPFQSNCSSAEDFISSSMSKKRKAVCPRNDSAIQISDADSFITEESYSLKSQVFGKRNNVSPHSCSQNSSNSEFSVLNDNSSHQKILDSSFLTNTKVQGHSNNVFTAKAMSGTQFETPTIVESKYVPLLELKKSGISSTWHMEVSSENSLPVRVMPANELSHKTLDPIREMTLKTQTQNMNNSDVNVLKPRYAMQTATEFPCDKIHNDYLKCLKRTNCAGVTKYELADEEDINFDLCLP</sequence>
<protein>
    <submittedName>
        <fullName evidence="2">Uncharacterized protein</fullName>
    </submittedName>
</protein>
<reference evidence="2 3" key="1">
    <citation type="submission" date="2023-11" db="EMBL/GenBank/DDBJ databases">
        <title>Halocaridina rubra genome assembly.</title>
        <authorList>
            <person name="Smith C."/>
        </authorList>
    </citation>
    <scope>NUCLEOTIDE SEQUENCE [LARGE SCALE GENOMIC DNA]</scope>
    <source>
        <strain evidence="2">EP-1</strain>
        <tissue evidence="2">Whole</tissue>
    </source>
</reference>
<proteinExistence type="predicted"/>
<accession>A0AAN8ZT80</accession>
<evidence type="ECO:0000313" key="3">
    <source>
        <dbReference type="Proteomes" id="UP001381693"/>
    </source>
</evidence>